<dbReference type="AlphaFoldDB" id="A0AA39XIV5"/>
<feature type="domain" description="SET" evidence="1">
    <location>
        <begin position="159"/>
        <end position="318"/>
    </location>
</feature>
<evidence type="ECO:0000259" key="1">
    <source>
        <dbReference type="PROSITE" id="PS50280"/>
    </source>
</evidence>
<sequence length="455" mass="50655">MYMSFDSSELLLASGISYKFNQQLTMISLTLISGIFLTLLHSHSVSARGNVTPQKHLEWSTGNCLPGPLQHADYPGCATTLLHLDEDDDNITIKSHNNSPTNGKWTPWTHRPYCADTDYCVFTNANIGLSIITTQDESDALLKSTSPHSNHDENDKVTPAYEMRDIANKGKGLVATRKIPRGEVLMVDSVALLAALEIPRKMKQEKGRLLFSRAVERLPRAGEILGLARSSSSDEGANAELEDGASMSAAFVEGVVKINSFTVEVGGMGYMGLFPRIARINHACHPSAYFRFDQHSLKSTIRAFRDIDAGEEITISYATFGLTRAERQHILHLNWGFECDCSLCTAPQDEIAASDARRGEIKILREKVLREVEGMDFKEAITLNRELYELIAKEELVSHMGDHYEVMARLHMGARDRAGAKKYAKMALVELKKYSGEGKEGKETIRELEELVEML</sequence>
<dbReference type="SMART" id="SM00317">
    <property type="entry name" value="SET"/>
    <property type="match status" value="1"/>
</dbReference>
<dbReference type="InterPro" id="IPR001214">
    <property type="entry name" value="SET_dom"/>
</dbReference>
<dbReference type="Pfam" id="PF00856">
    <property type="entry name" value="SET"/>
    <property type="match status" value="1"/>
</dbReference>
<dbReference type="InterPro" id="IPR046341">
    <property type="entry name" value="SET_dom_sf"/>
</dbReference>
<dbReference type="Gene3D" id="1.25.40.10">
    <property type="entry name" value="Tetratricopeptide repeat domain"/>
    <property type="match status" value="1"/>
</dbReference>
<dbReference type="SUPFAM" id="SSF82199">
    <property type="entry name" value="SET domain"/>
    <property type="match status" value="1"/>
</dbReference>
<dbReference type="EMBL" id="JAULSR010000001">
    <property type="protein sequence ID" value="KAK0634406.1"/>
    <property type="molecule type" value="Genomic_DNA"/>
</dbReference>
<gene>
    <name evidence="2" type="ORF">B0T17DRAFT_513273</name>
</gene>
<dbReference type="InterPro" id="IPR011990">
    <property type="entry name" value="TPR-like_helical_dom_sf"/>
</dbReference>
<evidence type="ECO:0000313" key="3">
    <source>
        <dbReference type="Proteomes" id="UP001174934"/>
    </source>
</evidence>
<dbReference type="Proteomes" id="UP001174934">
    <property type="component" value="Unassembled WGS sequence"/>
</dbReference>
<dbReference type="PANTHER" id="PTHR47332">
    <property type="entry name" value="SET DOMAIN-CONTAINING PROTEIN 5"/>
    <property type="match status" value="1"/>
</dbReference>
<dbReference type="PANTHER" id="PTHR47332:SF6">
    <property type="entry name" value="SET DOMAIN-CONTAINING PROTEIN"/>
    <property type="match status" value="1"/>
</dbReference>
<dbReference type="PROSITE" id="PS50280">
    <property type="entry name" value="SET"/>
    <property type="match status" value="1"/>
</dbReference>
<dbReference type="CDD" id="cd20071">
    <property type="entry name" value="SET_SMYD"/>
    <property type="match status" value="1"/>
</dbReference>
<protein>
    <recommendedName>
        <fullName evidence="1">SET domain-containing protein</fullName>
    </recommendedName>
</protein>
<dbReference type="Gene3D" id="2.170.270.10">
    <property type="entry name" value="SET domain"/>
    <property type="match status" value="1"/>
</dbReference>
<name>A0AA39XIV5_9PEZI</name>
<comment type="caution">
    <text evidence="2">The sequence shown here is derived from an EMBL/GenBank/DDBJ whole genome shotgun (WGS) entry which is preliminary data.</text>
</comment>
<proteinExistence type="predicted"/>
<accession>A0AA39XIV5</accession>
<organism evidence="2 3">
    <name type="scientific">Bombardia bombarda</name>
    <dbReference type="NCBI Taxonomy" id="252184"/>
    <lineage>
        <taxon>Eukaryota</taxon>
        <taxon>Fungi</taxon>
        <taxon>Dikarya</taxon>
        <taxon>Ascomycota</taxon>
        <taxon>Pezizomycotina</taxon>
        <taxon>Sordariomycetes</taxon>
        <taxon>Sordariomycetidae</taxon>
        <taxon>Sordariales</taxon>
        <taxon>Lasiosphaeriaceae</taxon>
        <taxon>Bombardia</taxon>
    </lineage>
</organism>
<dbReference type="InterPro" id="IPR053185">
    <property type="entry name" value="SET_domain_protein"/>
</dbReference>
<evidence type="ECO:0000313" key="2">
    <source>
        <dbReference type="EMBL" id="KAK0634406.1"/>
    </source>
</evidence>
<keyword evidence="3" id="KW-1185">Reference proteome</keyword>
<reference evidence="2" key="1">
    <citation type="submission" date="2023-06" db="EMBL/GenBank/DDBJ databases">
        <title>Genome-scale phylogeny and comparative genomics of the fungal order Sordariales.</title>
        <authorList>
            <consortium name="Lawrence Berkeley National Laboratory"/>
            <person name="Hensen N."/>
            <person name="Bonometti L."/>
            <person name="Westerberg I."/>
            <person name="Brannstrom I.O."/>
            <person name="Guillou S."/>
            <person name="Cros-Aarteil S."/>
            <person name="Calhoun S."/>
            <person name="Haridas S."/>
            <person name="Kuo A."/>
            <person name="Mondo S."/>
            <person name="Pangilinan J."/>
            <person name="Riley R."/>
            <person name="LaButti K."/>
            <person name="Andreopoulos B."/>
            <person name="Lipzen A."/>
            <person name="Chen C."/>
            <person name="Yanf M."/>
            <person name="Daum C."/>
            <person name="Ng V."/>
            <person name="Clum A."/>
            <person name="Steindorff A."/>
            <person name="Ohm R."/>
            <person name="Martin F."/>
            <person name="Silar P."/>
            <person name="Natvig D."/>
            <person name="Lalanne C."/>
            <person name="Gautier V."/>
            <person name="Ament-velasquez S.L."/>
            <person name="Kruys A."/>
            <person name="Hutchinson M.I."/>
            <person name="Powell A.J."/>
            <person name="Barry K."/>
            <person name="Miller A.N."/>
            <person name="Grigoriev I.V."/>
            <person name="Debuchy R."/>
            <person name="Gladieux P."/>
            <person name="Thoren M.H."/>
            <person name="Johannesson H."/>
        </authorList>
    </citation>
    <scope>NUCLEOTIDE SEQUENCE</scope>
    <source>
        <strain evidence="2">SMH3391-2</strain>
    </source>
</reference>